<comment type="similarity">
    <text evidence="1">Belongs to the transferase hexapeptide repeat family.</text>
</comment>
<protein>
    <submittedName>
        <fullName evidence="4">CatB-related O-acetyltransferase</fullName>
    </submittedName>
</protein>
<dbReference type="InterPro" id="IPR050179">
    <property type="entry name" value="Trans_hexapeptide_repeat"/>
</dbReference>
<evidence type="ECO:0000256" key="2">
    <source>
        <dbReference type="ARBA" id="ARBA00022679"/>
    </source>
</evidence>
<keyword evidence="3" id="KW-0012">Acyltransferase</keyword>
<dbReference type="PANTHER" id="PTHR43300">
    <property type="entry name" value="ACETYLTRANSFERASE"/>
    <property type="match status" value="1"/>
</dbReference>
<gene>
    <name evidence="4" type="ORF">KY084_01065</name>
</gene>
<dbReference type="PANTHER" id="PTHR43300:SF12">
    <property type="entry name" value="CHLORAMPHENICOL ACETYLTRANSFERASE"/>
    <property type="match status" value="1"/>
</dbReference>
<accession>A0ABS6XGX2</accession>
<evidence type="ECO:0000256" key="1">
    <source>
        <dbReference type="ARBA" id="ARBA00007274"/>
    </source>
</evidence>
<name>A0ABS6XGX2_9SPHN</name>
<dbReference type="InterPro" id="IPR001451">
    <property type="entry name" value="Hexapep"/>
</dbReference>
<evidence type="ECO:0000313" key="4">
    <source>
        <dbReference type="EMBL" id="MBW4329468.1"/>
    </source>
</evidence>
<evidence type="ECO:0000256" key="3">
    <source>
        <dbReference type="ARBA" id="ARBA00023315"/>
    </source>
</evidence>
<sequence length="223" mass="24131">MYDVDFVGAYTYLGGRETLIRHVASIGRFCSIASNIVSGQVEHPTDYLSSSPVLTGFEEFGSLVGFYGRNSHMVEKAAMCLSNSMANRIEKIRIGSDVWIGEGAFIRRGVSIGDGAIIAARAVVTNDVPPYAIVGGIPAQIIRYRFEAPVIEALLELKWWNYGLSALEGVDFTNISQAVSAIDRNISSNAAAAYSAPLVKIDAAGNASIWRFNPEKGDLTEFK</sequence>
<reference evidence="4 5" key="1">
    <citation type="submission" date="2021-07" db="EMBL/GenBank/DDBJ databases">
        <title>Stakelama flava sp. nov., a novel endophytic bacterium isolated from branch of Kandelia candel.</title>
        <authorList>
            <person name="Tuo L."/>
        </authorList>
    </citation>
    <scope>NUCLEOTIDE SEQUENCE [LARGE SCALE GENOMIC DNA]</scope>
    <source>
        <strain evidence="4 5">CBK3Z-3</strain>
    </source>
</reference>
<dbReference type="InterPro" id="IPR018357">
    <property type="entry name" value="Hexapep_transf_CS"/>
</dbReference>
<dbReference type="CDD" id="cd03349">
    <property type="entry name" value="LbH_XAT"/>
    <property type="match status" value="1"/>
</dbReference>
<evidence type="ECO:0000313" key="5">
    <source>
        <dbReference type="Proteomes" id="UP001197214"/>
    </source>
</evidence>
<dbReference type="EMBL" id="JAHWZX010000001">
    <property type="protein sequence ID" value="MBW4329468.1"/>
    <property type="molecule type" value="Genomic_DNA"/>
</dbReference>
<proteinExistence type="inferred from homology"/>
<dbReference type="Proteomes" id="UP001197214">
    <property type="component" value="Unassembled WGS sequence"/>
</dbReference>
<dbReference type="Pfam" id="PF00132">
    <property type="entry name" value="Hexapep"/>
    <property type="match status" value="1"/>
</dbReference>
<dbReference type="PROSITE" id="PS00101">
    <property type="entry name" value="HEXAPEP_TRANSFERASES"/>
    <property type="match status" value="1"/>
</dbReference>
<keyword evidence="5" id="KW-1185">Reference proteome</keyword>
<comment type="caution">
    <text evidence="4">The sequence shown here is derived from an EMBL/GenBank/DDBJ whole genome shotgun (WGS) entry which is preliminary data.</text>
</comment>
<organism evidence="4 5">
    <name type="scientific">Stakelama flava</name>
    <dbReference type="NCBI Taxonomy" id="2860338"/>
    <lineage>
        <taxon>Bacteria</taxon>
        <taxon>Pseudomonadati</taxon>
        <taxon>Pseudomonadota</taxon>
        <taxon>Alphaproteobacteria</taxon>
        <taxon>Sphingomonadales</taxon>
        <taxon>Sphingomonadaceae</taxon>
        <taxon>Stakelama</taxon>
    </lineage>
</organism>
<keyword evidence="2" id="KW-0808">Transferase</keyword>